<sequence>MGGRTDLGSLGGETSVGFEEDSFGVKMTDFGSDFYAKEIEGFSPSSFFVVDFPKIPENKEEEDITSSRSIETFELGASLVDAREDLEVVVAQEEERGNLEKEEIREPEFEDEEEIMQVAEEMSEFLETALEEPEIEKLGTESIPVKRKAGRRIGGRRDREEIFEELKKLATQAKGRLGSSDVWGVREILDSILSRDGKVMSSRQLNYALGNFRGCGNRMWRGWSGGGCDKWLGDEDKNKT</sequence>
<accession>A0A478FS03</accession>
<gene>
    <name evidence="1" type="ORF">MHSWG343_01240</name>
</gene>
<name>A0A478FS03_9MOLU</name>
<dbReference type="AlphaFoldDB" id="A0A478FS03"/>
<evidence type="ECO:0000313" key="1">
    <source>
        <dbReference type="EMBL" id="GCE63146.1"/>
    </source>
</evidence>
<organism evidence="1 2">
    <name type="scientific">Candidatus Mycoplasma haematohominis</name>
    <dbReference type="NCBI Taxonomy" id="1494318"/>
    <lineage>
        <taxon>Bacteria</taxon>
        <taxon>Bacillati</taxon>
        <taxon>Mycoplasmatota</taxon>
        <taxon>Mollicutes</taxon>
        <taxon>Mycoplasmataceae</taxon>
        <taxon>Mycoplasma</taxon>
    </lineage>
</organism>
<comment type="caution">
    <text evidence="1">The sequence shown here is derived from an EMBL/GenBank/DDBJ whole genome shotgun (WGS) entry which is preliminary data.</text>
</comment>
<proteinExistence type="predicted"/>
<dbReference type="EMBL" id="BIMN01000001">
    <property type="protein sequence ID" value="GCE63146.1"/>
    <property type="molecule type" value="Genomic_DNA"/>
</dbReference>
<evidence type="ECO:0000313" key="2">
    <source>
        <dbReference type="Proteomes" id="UP000324831"/>
    </source>
</evidence>
<reference evidence="1 2" key="1">
    <citation type="submission" date="2019-01" db="EMBL/GenBank/DDBJ databases">
        <title>Draft genome sequences of Candidatus Mycoplasma haemohominis SWG34-3 identified from a patient with pyrexia, anemia and liver dysfunction.</title>
        <authorList>
            <person name="Sekizuka T."/>
            <person name="Hattori N."/>
            <person name="Katano H."/>
            <person name="Takuma T."/>
            <person name="Ito T."/>
            <person name="Arai N."/>
            <person name="Yanai R."/>
            <person name="Ishii S."/>
            <person name="Miura Y."/>
            <person name="Tokunaga T."/>
            <person name="Watanabe H."/>
            <person name="Nomura N."/>
            <person name="Eguchi J."/>
            <person name="Arai T."/>
            <person name="Hasegawa H."/>
            <person name="Nakamaki T."/>
            <person name="Wakita T."/>
            <person name="Niki Y."/>
            <person name="Kuroda M."/>
        </authorList>
    </citation>
    <scope>NUCLEOTIDE SEQUENCE [LARGE SCALE GENOMIC DNA]</scope>
    <source>
        <strain evidence="1">SWG34-3</strain>
    </source>
</reference>
<dbReference type="RefSeq" id="WP_216082744.1">
    <property type="nucleotide sequence ID" value="NZ_CACTIB010000007.1"/>
</dbReference>
<protein>
    <submittedName>
        <fullName evidence="1">Uncharacterized protein</fullName>
    </submittedName>
</protein>
<dbReference type="Proteomes" id="UP000324831">
    <property type="component" value="Unassembled WGS sequence"/>
</dbReference>